<feature type="coiled-coil region" evidence="5">
    <location>
        <begin position="873"/>
        <end position="900"/>
    </location>
</feature>
<evidence type="ECO:0000313" key="9">
    <source>
        <dbReference type="EMBL" id="XCP82643.1"/>
    </source>
</evidence>
<feature type="domain" description="Helicase C-terminal" evidence="8">
    <location>
        <begin position="331"/>
        <end position="506"/>
    </location>
</feature>
<dbReference type="InterPro" id="IPR011709">
    <property type="entry name" value="DEAD-box_helicase_OB_fold"/>
</dbReference>
<dbReference type="Pfam" id="PF00271">
    <property type="entry name" value="Helicase_C"/>
    <property type="match status" value="1"/>
</dbReference>
<dbReference type="PANTHER" id="PTHR18934:SF99">
    <property type="entry name" value="ATP-DEPENDENT RNA HELICASE DHX37-RELATED"/>
    <property type="match status" value="1"/>
</dbReference>
<dbReference type="GO" id="GO:0016787">
    <property type="term" value="F:hydrolase activity"/>
    <property type="evidence" value="ECO:0007669"/>
    <property type="project" value="UniProtKB-KW"/>
</dbReference>
<dbReference type="SMART" id="SM00490">
    <property type="entry name" value="HELICc"/>
    <property type="match status" value="1"/>
</dbReference>
<dbReference type="InterPro" id="IPR027417">
    <property type="entry name" value="P-loop_NTPase"/>
</dbReference>
<feature type="compositionally biased region" description="Low complexity" evidence="6">
    <location>
        <begin position="305"/>
        <end position="314"/>
    </location>
</feature>
<dbReference type="EC" id="3.6.4.13" evidence="9"/>
<dbReference type="Gene3D" id="1.20.120.1080">
    <property type="match status" value="1"/>
</dbReference>
<sequence>MDTTSAAGDAGEGRGRQQERRDRRDSGGRREDGGRREGRLAQKQDGHGRRPHRNRRGRGPQRSWPGFTAEELSERAASVPEIVYPEELPVTARRAEIAEAIRRNQVVIVAGETGSGKTTQIPKICLELGRGITGMIGHTQPRRIAARSVAERIAHELGTRISSEGIVGYQVRFTEEVGARTLVKLMTDGILLAEIQSDPMLARYDTIIVDEAHERSLNIDFILGYLARLLPSRPDLKVVITSATIDSERFAEHFGAEPPRPDGPAARVPAPVIEVTGRTYPVEIRYRPLSADQPDDGADDDAGRAPRAGGAKRPGPTPREDRDQVTGILDAVDELLATGPGDILVFLAGERDIRDTESALADHLGPRLAVDGRSRLPGGVEVVPLYSRLSAAEQHRVFEPHSTRRIVLATNVAETSLTVPGIRYVIDPGLARVSRYSNRTKVQRLPIEPISQASANQRSGRCGRLADGVAIRLYSEADFDSRPQYTEPEILRTSLASVILRMAALGLGAVEDFPFIDAPDRRAVRDGIALLAEIGAIHPDGATRADGPRLTAVGRRLARLPIDPRLGRMLLEADGLGCAGEVLVIVAALSIQDVRERPADKQEASDALHRRFADPTSDFLTYLNLWRYLRTQSRELSGSAFRRMCRSEFLHYLRIREWQDVHAQLRQMSRQLGLSASPVELPTARAIRAAGEALEPGSHAAQIAHGDVAAAVVALGRSADTPDADAIHRSLLVGLLSNVGNWDERRREYTGARGARFTIWPGSGLRRKTYDWVMTAELVETSRLFARTVAKVDERWVEEAAERAGLLRRVYGEPYWSTRHGAAMVHEKVMLYGMTLVADRPSTLASVGTESARQVAREMFIRSGLVEGGWHARHGFVERNRELREELEDVERRRREHGLLASDEALFDFYDDRLPEDVYGAADFDAWWKRERGRHPDLLDFTRELLLPGDDDATGYPDAWTQGDLTLGLDYVFEPGRHDDGVTVRVPIEVLGRLEPTGFDWLVPGMRPELVVATIRALPKRVRRQLVPAPDVGAQAWAVLQEEYPTPPGASCPDAPFEEAFAAVVGRLRGVEISDDDWAEAAERLPDHLSIAFVALDARGRVLGRGKDLVALQRRLSGRAEEAVRSAVRGALAQAMEEARARSGGRGGSRGPGAGQEGRGRQGSGRRGAGDGAGPADAVGPAGPRAGGAGSAAMSAGLAERAGLQAWPSGLAGLTGPDSSTIPATVESTGTAGLIVRGYPALVASGSAARLRPGGAGGSGTPGKPTAPAADLRVLPDAVAQGREHPAGVIALALARAALPTGRITSRWSGRESLTLAASPYRSTEALVTDLQLAAARAVAERWASGTGRRLAEVREKAAFDELAGAMREGLEDEVHRIALIVVRALGAQREVQDAVDAHTSLTLLATLQEVREQAAALIADGFITAAPASRLQHLPRYLKALAMRVERAASSPSAASQDAALAYRAREALAGVERARERAAALPPDAAREAALVEARWMVEELRVSLFAQTLGTSQKVSPQRISKLLATI</sequence>
<dbReference type="GO" id="GO:0003723">
    <property type="term" value="F:RNA binding"/>
    <property type="evidence" value="ECO:0007669"/>
    <property type="project" value="TreeGrafter"/>
</dbReference>
<evidence type="ECO:0000256" key="3">
    <source>
        <dbReference type="ARBA" id="ARBA00022806"/>
    </source>
</evidence>
<dbReference type="InterPro" id="IPR007502">
    <property type="entry name" value="Helicase-assoc_dom"/>
</dbReference>
<dbReference type="RefSeq" id="WP_366180880.1">
    <property type="nucleotide sequence ID" value="NZ_CP159989.1"/>
</dbReference>
<evidence type="ECO:0000256" key="6">
    <source>
        <dbReference type="SAM" id="MobiDB-lite"/>
    </source>
</evidence>
<keyword evidence="1" id="KW-0547">Nucleotide-binding</keyword>
<organism evidence="9">
    <name type="scientific">Actinomyces timonensis</name>
    <dbReference type="NCBI Taxonomy" id="1288391"/>
    <lineage>
        <taxon>Bacteria</taxon>
        <taxon>Bacillati</taxon>
        <taxon>Actinomycetota</taxon>
        <taxon>Actinomycetes</taxon>
        <taxon>Actinomycetales</taxon>
        <taxon>Actinomycetaceae</taxon>
        <taxon>Actinomyces</taxon>
    </lineage>
</organism>
<dbReference type="FunFam" id="1.20.120.1080:FF:000005">
    <property type="entry name" value="ATP-dependent helicase HrpA"/>
    <property type="match status" value="1"/>
</dbReference>
<accession>A0AAU8N6M3</accession>
<evidence type="ECO:0000256" key="1">
    <source>
        <dbReference type="ARBA" id="ARBA00022741"/>
    </source>
</evidence>
<proteinExistence type="predicted"/>
<dbReference type="GO" id="GO:0005524">
    <property type="term" value="F:ATP binding"/>
    <property type="evidence" value="ECO:0007669"/>
    <property type="project" value="UniProtKB-KW"/>
</dbReference>
<dbReference type="Pfam" id="PF11898">
    <property type="entry name" value="DUF3418"/>
    <property type="match status" value="1"/>
</dbReference>
<feature type="region of interest" description="Disordered" evidence="6">
    <location>
        <begin position="284"/>
        <end position="324"/>
    </location>
</feature>
<keyword evidence="5" id="KW-0175">Coiled coil</keyword>
<dbReference type="EMBL" id="CP159989">
    <property type="protein sequence ID" value="XCP82643.1"/>
    <property type="molecule type" value="Genomic_DNA"/>
</dbReference>
<reference evidence="9" key="1">
    <citation type="submission" date="2024-05" db="EMBL/GenBank/DDBJ databases">
        <title>Draft genome assemblies of 36 bacteria isolated from hibernating arctic ground squirrels.</title>
        <authorList>
            <person name="McKee H."/>
            <person name="Mullen L."/>
            <person name="Drown D.M."/>
            <person name="Duddleston K.N."/>
        </authorList>
    </citation>
    <scope>NUCLEOTIDE SEQUENCE</scope>
    <source>
        <strain evidence="9">AR004</strain>
    </source>
</reference>
<dbReference type="Pfam" id="PF21010">
    <property type="entry name" value="HA2_C"/>
    <property type="match status" value="1"/>
</dbReference>
<keyword evidence="4" id="KW-0067">ATP-binding</keyword>
<dbReference type="PROSITE" id="PS51192">
    <property type="entry name" value="HELICASE_ATP_BIND_1"/>
    <property type="match status" value="1"/>
</dbReference>
<dbReference type="SMART" id="SM00487">
    <property type="entry name" value="DEXDc"/>
    <property type="match status" value="1"/>
</dbReference>
<dbReference type="SMART" id="SM00382">
    <property type="entry name" value="AAA"/>
    <property type="match status" value="1"/>
</dbReference>
<protein>
    <submittedName>
        <fullName evidence="9">ATP-dependent RNA helicase HrpA</fullName>
        <ecNumber evidence="9">3.6.4.13</ecNumber>
    </submittedName>
</protein>
<dbReference type="InterPro" id="IPR010222">
    <property type="entry name" value="RNA_helicase_HrpA"/>
</dbReference>
<dbReference type="Gene3D" id="3.40.50.300">
    <property type="entry name" value="P-loop containing nucleotide triphosphate hydrolases"/>
    <property type="match status" value="2"/>
</dbReference>
<dbReference type="InterPro" id="IPR024590">
    <property type="entry name" value="HrpA_C"/>
</dbReference>
<feature type="compositionally biased region" description="Basic and acidic residues" evidence="6">
    <location>
        <begin position="11"/>
        <end position="48"/>
    </location>
</feature>
<dbReference type="InterPro" id="IPR003593">
    <property type="entry name" value="AAA+_ATPase"/>
</dbReference>
<feature type="compositionally biased region" description="Basic residues" evidence="6">
    <location>
        <begin position="49"/>
        <end position="59"/>
    </location>
</feature>
<dbReference type="GO" id="GO:0003724">
    <property type="term" value="F:RNA helicase activity"/>
    <property type="evidence" value="ECO:0007669"/>
    <property type="project" value="UniProtKB-EC"/>
</dbReference>
<dbReference type="PANTHER" id="PTHR18934">
    <property type="entry name" value="ATP-DEPENDENT RNA HELICASE"/>
    <property type="match status" value="1"/>
</dbReference>
<feature type="region of interest" description="Disordered" evidence="6">
    <location>
        <begin position="1135"/>
        <end position="1191"/>
    </location>
</feature>
<feature type="region of interest" description="Disordered" evidence="6">
    <location>
        <begin position="1"/>
        <end position="65"/>
    </location>
</feature>
<dbReference type="InterPro" id="IPR014001">
    <property type="entry name" value="Helicase_ATP-bd"/>
</dbReference>
<dbReference type="NCBIfam" id="TIGR01967">
    <property type="entry name" value="DEAH_box_HrpA"/>
    <property type="match status" value="1"/>
</dbReference>
<dbReference type="Pfam" id="PF00270">
    <property type="entry name" value="DEAD"/>
    <property type="match status" value="1"/>
</dbReference>
<dbReference type="InterPro" id="IPR001650">
    <property type="entry name" value="Helicase_C-like"/>
</dbReference>
<dbReference type="SMART" id="SM00847">
    <property type="entry name" value="HA2"/>
    <property type="match status" value="1"/>
</dbReference>
<dbReference type="CDD" id="cd18791">
    <property type="entry name" value="SF2_C_RHA"/>
    <property type="match status" value="1"/>
</dbReference>
<gene>
    <name evidence="9" type="primary">hrpA</name>
    <name evidence="9" type="ORF">ABXS69_01635</name>
</gene>
<evidence type="ECO:0000259" key="8">
    <source>
        <dbReference type="PROSITE" id="PS51194"/>
    </source>
</evidence>
<feature type="compositionally biased region" description="Gly residues" evidence="6">
    <location>
        <begin position="1144"/>
        <end position="1173"/>
    </location>
</feature>
<feature type="domain" description="Helicase ATP-binding" evidence="7">
    <location>
        <begin position="98"/>
        <end position="263"/>
    </location>
</feature>
<evidence type="ECO:0000259" key="7">
    <source>
        <dbReference type="PROSITE" id="PS51192"/>
    </source>
</evidence>
<name>A0AAU8N6M3_9ACTO</name>
<dbReference type="InterPro" id="IPR011545">
    <property type="entry name" value="DEAD/DEAH_box_helicase_dom"/>
</dbReference>
<evidence type="ECO:0000256" key="5">
    <source>
        <dbReference type="SAM" id="Coils"/>
    </source>
</evidence>
<keyword evidence="3 9" id="KW-0347">Helicase</keyword>
<evidence type="ECO:0000256" key="4">
    <source>
        <dbReference type="ARBA" id="ARBA00022840"/>
    </source>
</evidence>
<dbReference type="Pfam" id="PF07717">
    <property type="entry name" value="OB_NTP_bind"/>
    <property type="match status" value="1"/>
</dbReference>
<dbReference type="SUPFAM" id="SSF52540">
    <property type="entry name" value="P-loop containing nucleoside triphosphate hydrolases"/>
    <property type="match status" value="1"/>
</dbReference>
<dbReference type="PROSITE" id="PS51194">
    <property type="entry name" value="HELICASE_CTER"/>
    <property type="match status" value="1"/>
</dbReference>
<evidence type="ECO:0000256" key="2">
    <source>
        <dbReference type="ARBA" id="ARBA00022801"/>
    </source>
</evidence>
<feature type="compositionally biased region" description="Low complexity" evidence="6">
    <location>
        <begin position="1174"/>
        <end position="1184"/>
    </location>
</feature>
<keyword evidence="2 9" id="KW-0378">Hydrolase</keyword>